<dbReference type="SUPFAM" id="SSF52540">
    <property type="entry name" value="P-loop containing nucleoside triphosphate hydrolases"/>
    <property type="match status" value="1"/>
</dbReference>
<dbReference type="GO" id="GO:0034040">
    <property type="term" value="F:ATPase-coupled lipid transmembrane transporter activity"/>
    <property type="evidence" value="ECO:0007669"/>
    <property type="project" value="TreeGrafter"/>
</dbReference>
<dbReference type="Pfam" id="PF00664">
    <property type="entry name" value="ABC_membrane"/>
    <property type="match status" value="1"/>
</dbReference>
<feature type="transmembrane region" description="Helical" evidence="9">
    <location>
        <begin position="166"/>
        <end position="188"/>
    </location>
</feature>
<dbReference type="GO" id="GO:0043213">
    <property type="term" value="P:bacteriocin transport"/>
    <property type="evidence" value="ECO:0007669"/>
    <property type="project" value="UniProtKB-KW"/>
</dbReference>
<dbReference type="Pfam" id="PF00005">
    <property type="entry name" value="ABC_tran"/>
    <property type="match status" value="1"/>
</dbReference>
<dbReference type="SMART" id="SM00382">
    <property type="entry name" value="AAA"/>
    <property type="match status" value="1"/>
</dbReference>
<dbReference type="InterPro" id="IPR036640">
    <property type="entry name" value="ABC1_TM_sf"/>
</dbReference>
<dbReference type="RefSeq" id="WP_170123781.1">
    <property type="nucleotide sequence ID" value="NZ_QGTS01000009.1"/>
</dbReference>
<feature type="transmembrane region" description="Helical" evidence="9">
    <location>
        <begin position="398"/>
        <end position="423"/>
    </location>
</feature>
<keyword evidence="5" id="KW-0653">Protein transport</keyword>
<feature type="domain" description="Peptidase C39" evidence="12">
    <location>
        <begin position="14"/>
        <end position="133"/>
    </location>
</feature>
<evidence type="ECO:0000259" key="11">
    <source>
        <dbReference type="PROSITE" id="PS50929"/>
    </source>
</evidence>
<evidence type="ECO:0000256" key="4">
    <source>
        <dbReference type="ARBA" id="ARBA00022840"/>
    </source>
</evidence>
<dbReference type="Gene3D" id="1.20.1560.10">
    <property type="entry name" value="ABC transporter type 1, transmembrane domain"/>
    <property type="match status" value="1"/>
</dbReference>
<dbReference type="Proteomes" id="UP000246744">
    <property type="component" value="Unassembled WGS sequence"/>
</dbReference>
<keyword evidence="6 9" id="KW-1133">Transmembrane helix</keyword>
<dbReference type="InterPro" id="IPR027417">
    <property type="entry name" value="P-loop_NTPase"/>
</dbReference>
<protein>
    <submittedName>
        <fullName evidence="13">ABC-type bacteriocin/lantibiotic exporter with double-glycine peptidase domain</fullName>
    </submittedName>
</protein>
<feature type="domain" description="ABC transmembrane type-1" evidence="11">
    <location>
        <begin position="169"/>
        <end position="422"/>
    </location>
</feature>
<keyword evidence="7 9" id="KW-0472">Membrane</keyword>
<proteinExistence type="predicted"/>
<keyword evidence="2 9" id="KW-0812">Transmembrane</keyword>
<dbReference type="InterPro" id="IPR003439">
    <property type="entry name" value="ABC_transporter-like_ATP-bd"/>
</dbReference>
<dbReference type="InterPro" id="IPR017871">
    <property type="entry name" value="ABC_transporter-like_CS"/>
</dbReference>
<comment type="caution">
    <text evidence="13">The sequence shown here is derived from an EMBL/GenBank/DDBJ whole genome shotgun (WGS) entry which is preliminary data.</text>
</comment>
<keyword evidence="8" id="KW-0080">Bacteriocin transport</keyword>
<dbReference type="GO" id="GO:0015031">
    <property type="term" value="P:protein transport"/>
    <property type="evidence" value="ECO:0007669"/>
    <property type="project" value="UniProtKB-KW"/>
</dbReference>
<dbReference type="GO" id="GO:0008233">
    <property type="term" value="F:peptidase activity"/>
    <property type="evidence" value="ECO:0007669"/>
    <property type="project" value="InterPro"/>
</dbReference>
<evidence type="ECO:0000313" key="14">
    <source>
        <dbReference type="Proteomes" id="UP000246744"/>
    </source>
</evidence>
<name>A0A317PYI2_9ENTR</name>
<dbReference type="PANTHER" id="PTHR24221">
    <property type="entry name" value="ATP-BINDING CASSETTE SUB-FAMILY B"/>
    <property type="match status" value="1"/>
</dbReference>
<evidence type="ECO:0000256" key="7">
    <source>
        <dbReference type="ARBA" id="ARBA00023136"/>
    </source>
</evidence>
<keyword evidence="5" id="KW-0813">Transport</keyword>
<evidence type="ECO:0000256" key="9">
    <source>
        <dbReference type="SAM" id="Phobius"/>
    </source>
</evidence>
<feature type="transmembrane region" description="Helical" evidence="9">
    <location>
        <begin position="200"/>
        <end position="219"/>
    </location>
</feature>
<dbReference type="GO" id="GO:0005524">
    <property type="term" value="F:ATP binding"/>
    <property type="evidence" value="ECO:0007669"/>
    <property type="project" value="UniProtKB-KW"/>
</dbReference>
<dbReference type="PROSITE" id="PS50990">
    <property type="entry name" value="PEPTIDASE_C39"/>
    <property type="match status" value="1"/>
</dbReference>
<dbReference type="AlphaFoldDB" id="A0A317PYI2"/>
<dbReference type="InterPro" id="IPR005074">
    <property type="entry name" value="Peptidase_C39"/>
</dbReference>
<dbReference type="PROSITE" id="PS50893">
    <property type="entry name" value="ABC_TRANSPORTER_2"/>
    <property type="match status" value="1"/>
</dbReference>
<keyword evidence="4" id="KW-0067">ATP-binding</keyword>
<comment type="subcellular location">
    <subcellularLocation>
        <location evidence="1">Cell membrane</location>
        <topology evidence="1">Multi-pass membrane protein</topology>
    </subcellularLocation>
</comment>
<dbReference type="PROSITE" id="PS50929">
    <property type="entry name" value="ABC_TM1F"/>
    <property type="match status" value="1"/>
</dbReference>
<accession>A0A317PYI2</accession>
<dbReference type="InterPro" id="IPR011527">
    <property type="entry name" value="ABC1_TM_dom"/>
</dbReference>
<dbReference type="EMBL" id="QGTS01000009">
    <property type="protein sequence ID" value="PWW07060.1"/>
    <property type="molecule type" value="Genomic_DNA"/>
</dbReference>
<dbReference type="Gene3D" id="3.90.70.10">
    <property type="entry name" value="Cysteine proteinases"/>
    <property type="match status" value="1"/>
</dbReference>
<dbReference type="SUPFAM" id="SSF90123">
    <property type="entry name" value="ABC transporter transmembrane region"/>
    <property type="match status" value="1"/>
</dbReference>
<dbReference type="GO" id="GO:0140359">
    <property type="term" value="F:ABC-type transporter activity"/>
    <property type="evidence" value="ECO:0007669"/>
    <property type="project" value="InterPro"/>
</dbReference>
<dbReference type="InterPro" id="IPR003593">
    <property type="entry name" value="AAA+_ATPase"/>
</dbReference>
<dbReference type="Pfam" id="PF03412">
    <property type="entry name" value="Peptidase_C39"/>
    <property type="match status" value="1"/>
</dbReference>
<evidence type="ECO:0000256" key="6">
    <source>
        <dbReference type="ARBA" id="ARBA00022989"/>
    </source>
</evidence>
<dbReference type="PANTHER" id="PTHR24221:SF654">
    <property type="entry name" value="ATP-BINDING CASSETTE SUB-FAMILY B MEMBER 6"/>
    <property type="match status" value="1"/>
</dbReference>
<dbReference type="GO" id="GO:0006508">
    <property type="term" value="P:proteolysis"/>
    <property type="evidence" value="ECO:0007669"/>
    <property type="project" value="InterPro"/>
</dbReference>
<evidence type="ECO:0000313" key="13">
    <source>
        <dbReference type="EMBL" id="PWW07060.1"/>
    </source>
</evidence>
<dbReference type="PROSITE" id="PS00211">
    <property type="entry name" value="ABC_TRANSPORTER_1"/>
    <property type="match status" value="1"/>
</dbReference>
<dbReference type="Gene3D" id="3.40.50.300">
    <property type="entry name" value="P-loop containing nucleotide triphosphate hydrolases"/>
    <property type="match status" value="1"/>
</dbReference>
<reference evidence="13 14" key="1">
    <citation type="submission" date="2018-05" db="EMBL/GenBank/DDBJ databases">
        <title>Genomic Encyclopedia of Type Strains, Phase IV (KMG-IV): sequencing the most valuable type-strain genomes for metagenomic binning, comparative biology and taxonomic classification.</title>
        <authorList>
            <person name="Goeker M."/>
        </authorList>
    </citation>
    <scope>NUCLEOTIDE SEQUENCE [LARGE SCALE GENOMIC DNA]</scope>
    <source>
        <strain evidence="13 14">DSM 19579</strain>
    </source>
</reference>
<dbReference type="GO" id="GO:0005886">
    <property type="term" value="C:plasma membrane"/>
    <property type="evidence" value="ECO:0007669"/>
    <property type="project" value="UniProtKB-SubCell"/>
</dbReference>
<evidence type="ECO:0000256" key="8">
    <source>
        <dbReference type="ARBA" id="ARBA00043264"/>
    </source>
</evidence>
<keyword evidence="14" id="KW-1185">Reference proteome</keyword>
<evidence type="ECO:0000259" key="12">
    <source>
        <dbReference type="PROSITE" id="PS50990"/>
    </source>
</evidence>
<feature type="domain" description="ABC transporter" evidence="10">
    <location>
        <begin position="473"/>
        <end position="690"/>
    </location>
</feature>
<dbReference type="CDD" id="cd03228">
    <property type="entry name" value="ABCC_MRP_Like"/>
    <property type="match status" value="1"/>
</dbReference>
<evidence type="ECO:0000256" key="5">
    <source>
        <dbReference type="ARBA" id="ARBA00022927"/>
    </source>
</evidence>
<dbReference type="InterPro" id="IPR039421">
    <property type="entry name" value="Type_1_exporter"/>
</dbReference>
<sequence length="690" mass="76070">MKKKKLHAPEMVFQGEIAECGLACITMLLNTLGTTTSLAGLRQRWPVSQAGASLATLVNILGDYGHTAWPVTFNVQDINKLPVPCILHYGGNHYVYVYSRHGKYFQVLNPATGCFMLSGEELAASATGYAVILEECVYHNTATSGAIAPSQSWLSTLKFPGMVKRCGGGVVLALFGFVLPILFASVAGNHTLIEQQGGNSVFLGILALFGFVSLLQYSLGRWGLYAALNAAQKYSPYIFGKLFKKNTDYFEKRPLGDIRQRFSSINSTILQREQTLNGKYCALFIAVVTLAIMAVLHIWLMLFSLATMFIYGIASYYFAHIKKNLTQQLEESGAIMESFTLEAIKGVLAIRAGDLREKMVVRYNDIHRYTLGYFEKLSLVDLRQTTCFSILGNIDTVLFLWIAFYSINNLGLAYTTVIAFYFFRKIALDNVSQFYQACVALKLQKVADERIKDMLNYQEIDDTAAPASFTTGFQIHNLAFGYDARQPVLDNVALAVNKGDKVALTGVSGSGKSTLLKVMAGLYPTKRGTFYLDNTPVDTSALNTLYANMYYLPQEPLIFEGTLYENLVWYSGNQADENTCRALLEQLGLLAVIDALPCGLATRMSSSNTLFSSGQLQRLMVCRALLSAKPILLLDEPTANLDATSAELMFSTLLSSDKTLLIATHDNSALANFDQVLQVSDGRLSAAQQY</sequence>
<evidence type="ECO:0000256" key="1">
    <source>
        <dbReference type="ARBA" id="ARBA00004651"/>
    </source>
</evidence>
<evidence type="ECO:0000256" key="2">
    <source>
        <dbReference type="ARBA" id="ARBA00022692"/>
    </source>
</evidence>
<evidence type="ECO:0000259" key="10">
    <source>
        <dbReference type="PROSITE" id="PS50893"/>
    </source>
</evidence>
<organism evidence="13 14">
    <name type="scientific">Mangrovibacter plantisponsor</name>
    <dbReference type="NCBI Taxonomy" id="451513"/>
    <lineage>
        <taxon>Bacteria</taxon>
        <taxon>Pseudomonadati</taxon>
        <taxon>Pseudomonadota</taxon>
        <taxon>Gammaproteobacteria</taxon>
        <taxon>Enterobacterales</taxon>
        <taxon>Enterobacteriaceae</taxon>
        <taxon>Mangrovibacter</taxon>
    </lineage>
</organism>
<evidence type="ECO:0000256" key="3">
    <source>
        <dbReference type="ARBA" id="ARBA00022741"/>
    </source>
</evidence>
<feature type="transmembrane region" description="Helical" evidence="9">
    <location>
        <begin position="280"/>
        <end position="313"/>
    </location>
</feature>
<keyword evidence="3" id="KW-0547">Nucleotide-binding</keyword>
<gene>
    <name evidence="13" type="ORF">DES37_109180</name>
</gene>
<dbReference type="GO" id="GO:0016887">
    <property type="term" value="F:ATP hydrolysis activity"/>
    <property type="evidence" value="ECO:0007669"/>
    <property type="project" value="InterPro"/>
</dbReference>